<reference evidence="3 4" key="1">
    <citation type="submission" date="2024-05" db="EMBL/GenBank/DDBJ databases">
        <title>Haplotype-resolved chromosome-level genome assembly of Huyou (Citrus changshanensis).</title>
        <authorList>
            <person name="Miao C."/>
            <person name="Chen W."/>
            <person name="Wu Y."/>
            <person name="Wang L."/>
            <person name="Zhao S."/>
            <person name="Grierson D."/>
            <person name="Xu C."/>
            <person name="Chen K."/>
        </authorList>
    </citation>
    <scope>NUCLEOTIDE SEQUENCE [LARGE SCALE GENOMIC DNA]</scope>
    <source>
        <strain evidence="3">01-14</strain>
        <tissue evidence="3">Leaf</tissue>
    </source>
</reference>
<feature type="region of interest" description="Disordered" evidence="2">
    <location>
        <begin position="193"/>
        <end position="212"/>
    </location>
</feature>
<feature type="compositionally biased region" description="Polar residues" evidence="2">
    <location>
        <begin position="1"/>
        <end position="14"/>
    </location>
</feature>
<proteinExistence type="predicted"/>
<organism evidence="3 4">
    <name type="scientific">Citrus x changshan-huyou</name>
    <dbReference type="NCBI Taxonomy" id="2935761"/>
    <lineage>
        <taxon>Eukaryota</taxon>
        <taxon>Viridiplantae</taxon>
        <taxon>Streptophyta</taxon>
        <taxon>Embryophyta</taxon>
        <taxon>Tracheophyta</taxon>
        <taxon>Spermatophyta</taxon>
        <taxon>Magnoliopsida</taxon>
        <taxon>eudicotyledons</taxon>
        <taxon>Gunneridae</taxon>
        <taxon>Pentapetalae</taxon>
        <taxon>rosids</taxon>
        <taxon>malvids</taxon>
        <taxon>Sapindales</taxon>
        <taxon>Rutaceae</taxon>
        <taxon>Aurantioideae</taxon>
        <taxon>Citrus</taxon>
    </lineage>
</organism>
<feature type="compositionally biased region" description="Polar residues" evidence="2">
    <location>
        <begin position="36"/>
        <end position="58"/>
    </location>
</feature>
<sequence>MRDSTSKSSNQTRAQAAAKREIPQARAATKREHKQQPNARFNRQDQQPNASTSSSQKRAQVAAKREHKQQPNASTSSSQTQDSTGRISSQKRAQAAAKREQFQQFQQHKQQPNVDREQIRQPDAVSIDARAVPAASGSVSSSSNFRQPQQLSARQTVKTLNIALLCSSIKTMSSSSFLTTSSSSFSVLNLSTTTATNNPSIPPSSSSSSLKFRNSSTSTQITQTLKSFATTLIITGATLSITSKKFPAKAESLTPPVTVTETHTELDNEHDDEHQAIESLKTVLQKKLENGEDQESLTILQRLAVAQPQVTDWKFLMARLLSEMGKTQDARNVFEEILAGNPLSFEALFENALLMDRCGEGEAVIKRLEEALEIAQDENKLKEARDVRFIMAQIKFLQKNVDEALKSYQELEIEDPNDFRPYFCKGMIYSLLDRNAEAKEEFAKYRQLSPKKFEVEGYLRTPLSRMKLFGTNDDIKNTNN</sequence>
<evidence type="ECO:0000256" key="1">
    <source>
        <dbReference type="SAM" id="Coils"/>
    </source>
</evidence>
<dbReference type="EMBL" id="JBCGBO010000025">
    <property type="protein sequence ID" value="KAK9175151.1"/>
    <property type="molecule type" value="Genomic_DNA"/>
</dbReference>
<accession>A0AAP0LHF5</accession>
<feature type="region of interest" description="Disordered" evidence="2">
    <location>
        <begin position="1"/>
        <end position="118"/>
    </location>
</feature>
<dbReference type="InterPro" id="IPR011990">
    <property type="entry name" value="TPR-like_helical_dom_sf"/>
</dbReference>
<dbReference type="Gene3D" id="1.25.40.10">
    <property type="entry name" value="Tetratricopeptide repeat domain"/>
    <property type="match status" value="2"/>
</dbReference>
<gene>
    <name evidence="3" type="ORF">WN944_027157</name>
</gene>
<dbReference type="AlphaFoldDB" id="A0AAP0LHF5"/>
<feature type="region of interest" description="Disordered" evidence="2">
    <location>
        <begin position="131"/>
        <end position="153"/>
    </location>
</feature>
<feature type="compositionally biased region" description="Low complexity" evidence="2">
    <location>
        <begin position="74"/>
        <end position="111"/>
    </location>
</feature>
<evidence type="ECO:0000313" key="4">
    <source>
        <dbReference type="Proteomes" id="UP001428341"/>
    </source>
</evidence>
<name>A0AAP0LHF5_9ROSI</name>
<keyword evidence="1" id="KW-0175">Coiled coil</keyword>
<protein>
    <submittedName>
        <fullName evidence="3">Uncharacterized protein</fullName>
    </submittedName>
</protein>
<dbReference type="Proteomes" id="UP001428341">
    <property type="component" value="Unassembled WGS sequence"/>
</dbReference>
<feature type="compositionally biased region" description="Polar residues" evidence="2">
    <location>
        <begin position="144"/>
        <end position="153"/>
    </location>
</feature>
<keyword evidence="4" id="KW-1185">Reference proteome</keyword>
<feature type="coiled-coil region" evidence="1">
    <location>
        <begin position="358"/>
        <end position="414"/>
    </location>
</feature>
<dbReference type="SUPFAM" id="SSF48452">
    <property type="entry name" value="TPR-like"/>
    <property type="match status" value="1"/>
</dbReference>
<comment type="caution">
    <text evidence="3">The sequence shown here is derived from an EMBL/GenBank/DDBJ whole genome shotgun (WGS) entry which is preliminary data.</text>
</comment>
<feature type="compositionally biased region" description="Low complexity" evidence="2">
    <location>
        <begin position="131"/>
        <end position="143"/>
    </location>
</feature>
<evidence type="ECO:0000313" key="3">
    <source>
        <dbReference type="EMBL" id="KAK9175151.1"/>
    </source>
</evidence>
<evidence type="ECO:0000256" key="2">
    <source>
        <dbReference type="SAM" id="MobiDB-lite"/>
    </source>
</evidence>